<name>A0A139A7G0_GONPJ</name>
<evidence type="ECO:0000313" key="2">
    <source>
        <dbReference type="Proteomes" id="UP000070544"/>
    </source>
</evidence>
<dbReference type="Proteomes" id="UP000070544">
    <property type="component" value="Unassembled WGS sequence"/>
</dbReference>
<reference evidence="1 2" key="1">
    <citation type="journal article" date="2015" name="Genome Biol. Evol.">
        <title>Phylogenomic analyses indicate that early fungi evolved digesting cell walls of algal ancestors of land plants.</title>
        <authorList>
            <person name="Chang Y."/>
            <person name="Wang S."/>
            <person name="Sekimoto S."/>
            <person name="Aerts A.L."/>
            <person name="Choi C."/>
            <person name="Clum A."/>
            <person name="LaButti K.M."/>
            <person name="Lindquist E.A."/>
            <person name="Yee Ngan C."/>
            <person name="Ohm R.A."/>
            <person name="Salamov A.A."/>
            <person name="Grigoriev I.V."/>
            <person name="Spatafora J.W."/>
            <person name="Berbee M.L."/>
        </authorList>
    </citation>
    <scope>NUCLEOTIDE SEQUENCE [LARGE SCALE GENOMIC DNA]</scope>
    <source>
        <strain evidence="1 2">JEL478</strain>
    </source>
</reference>
<proteinExistence type="predicted"/>
<accession>A0A139A7G0</accession>
<keyword evidence="2" id="KW-1185">Reference proteome</keyword>
<protein>
    <submittedName>
        <fullName evidence="1">Uncharacterized protein</fullName>
    </submittedName>
</protein>
<dbReference type="EMBL" id="KQ965785">
    <property type="protein sequence ID" value="KXS12736.1"/>
    <property type="molecule type" value="Genomic_DNA"/>
</dbReference>
<gene>
    <name evidence="1" type="ORF">M427DRAFT_59258</name>
</gene>
<evidence type="ECO:0000313" key="1">
    <source>
        <dbReference type="EMBL" id="KXS12736.1"/>
    </source>
</evidence>
<dbReference type="AlphaFoldDB" id="A0A139A7G0"/>
<organism evidence="1 2">
    <name type="scientific">Gonapodya prolifera (strain JEL478)</name>
    <name type="common">Monoblepharis prolifera</name>
    <dbReference type="NCBI Taxonomy" id="1344416"/>
    <lineage>
        <taxon>Eukaryota</taxon>
        <taxon>Fungi</taxon>
        <taxon>Fungi incertae sedis</taxon>
        <taxon>Chytridiomycota</taxon>
        <taxon>Chytridiomycota incertae sedis</taxon>
        <taxon>Monoblepharidomycetes</taxon>
        <taxon>Monoblepharidales</taxon>
        <taxon>Gonapodyaceae</taxon>
        <taxon>Gonapodya</taxon>
    </lineage>
</organism>
<sequence>MFETDESAVLRYEAPVTSYPLGTGGPRDPAGIFPATTDMVPCMPAEEQFAAPFGHSRVPAQYNEALPSEHFAPHWPDWQDDTPPLTRAHALPHFPQFVALVSRFEQLASHREKPSEQLPAVDAPFCLLRLR</sequence>